<name>A0A431FZ80_CAMJU</name>
<evidence type="ECO:0000313" key="3">
    <source>
        <dbReference type="Proteomes" id="UP000286791"/>
    </source>
</evidence>
<reference evidence="2 3" key="1">
    <citation type="journal article" date="2019" name="Appl. Environ. Microbiol.">
        <title>Population genetics and characterization of Campylobacter jejuni isolates in western jackdaws and game birds in Finland.</title>
        <authorList>
            <person name="Kovanen S."/>
            <person name="Rossi M."/>
            <person name="Pohja-Mykra M."/>
            <person name="Nieminen T."/>
            <person name="Raunio-Saarnisto M."/>
            <person name="Sauvala M."/>
            <person name="Fredriksson-Ahomaa M."/>
            <person name="Hanninen M.L."/>
            <person name="Kivisto R."/>
        </authorList>
    </citation>
    <scope>NUCLEOTIDE SEQUENCE [LARGE SCALE GENOMIC DNA]</scope>
    <source>
        <strain evidence="2 3">CB304</strain>
    </source>
</reference>
<sequence>MYIFFGTMLLYSSANAFCEYLEQKQERGVPFALMFGMGLGVANAPGVGDKTYASKNELLIEASKNRLCKGCHKS</sequence>
<protein>
    <submittedName>
        <fullName evidence="2">Uncharacterized protein</fullName>
    </submittedName>
</protein>
<reference evidence="1 4" key="2">
    <citation type="submission" date="2020-01" db="EMBL/GenBank/DDBJ databases">
        <authorList>
            <consortium name="PulseNet: The National Subtyping Network for Foodborne Disease Surveillance"/>
            <person name="Tarr C.L."/>
            <person name="Trees E."/>
            <person name="Katz L.S."/>
            <person name="Carleton-Romer H.A."/>
            <person name="Stroika S."/>
            <person name="Kucerova Z."/>
            <person name="Roache K.F."/>
            <person name="Sabol A.L."/>
            <person name="Besser J."/>
            <person name="Gerner-Smidt P."/>
        </authorList>
    </citation>
    <scope>NUCLEOTIDE SEQUENCE [LARGE SCALE GENOMIC DNA]</scope>
    <source>
        <strain evidence="1 4">PNUSAC014094</strain>
    </source>
</reference>
<dbReference type="Proteomes" id="UP000478805">
    <property type="component" value="Unassembled WGS sequence"/>
</dbReference>
<dbReference type="EMBL" id="AANOVI010000001">
    <property type="protein sequence ID" value="EDP8233784.1"/>
    <property type="molecule type" value="Genomic_DNA"/>
</dbReference>
<dbReference type="RefSeq" id="WP_126250239.1">
    <property type="nucleotide sequence ID" value="NZ_CATQGO010000001.1"/>
</dbReference>
<proteinExistence type="predicted"/>
<dbReference type="EMBL" id="PRCE01000006">
    <property type="protein sequence ID" value="RTJ98769.1"/>
    <property type="molecule type" value="Genomic_DNA"/>
</dbReference>
<accession>A0A431FZ80</accession>
<evidence type="ECO:0000313" key="4">
    <source>
        <dbReference type="Proteomes" id="UP000478805"/>
    </source>
</evidence>
<dbReference type="Proteomes" id="UP000286791">
    <property type="component" value="Unassembled WGS sequence"/>
</dbReference>
<evidence type="ECO:0000313" key="1">
    <source>
        <dbReference type="EMBL" id="EDP8233784.1"/>
    </source>
</evidence>
<dbReference type="AlphaFoldDB" id="A0A431FZ80"/>
<evidence type="ECO:0000313" key="2">
    <source>
        <dbReference type="EMBL" id="RTJ98769.1"/>
    </source>
</evidence>
<organism evidence="2 3">
    <name type="scientific">Campylobacter jejuni</name>
    <dbReference type="NCBI Taxonomy" id="197"/>
    <lineage>
        <taxon>Bacteria</taxon>
        <taxon>Pseudomonadati</taxon>
        <taxon>Campylobacterota</taxon>
        <taxon>Epsilonproteobacteria</taxon>
        <taxon>Campylobacterales</taxon>
        <taxon>Campylobacteraceae</taxon>
        <taxon>Campylobacter</taxon>
    </lineage>
</organism>
<comment type="caution">
    <text evidence="2">The sequence shown here is derived from an EMBL/GenBank/DDBJ whole genome shotgun (WGS) entry which is preliminary data.</text>
</comment>
<gene>
    <name evidence="2" type="ORF">C3H48_01910</name>
    <name evidence="1" type="ORF">GSU20_01955</name>
</gene>